<keyword evidence="3" id="KW-1185">Reference proteome</keyword>
<comment type="caution">
    <text evidence="2">The sequence shown here is derived from an EMBL/GenBank/DDBJ whole genome shotgun (WGS) entry which is preliminary data.</text>
</comment>
<sequence>MRGFRDICLKGEKLMDIPLEIAFHNVEKSEAIERRIRERVARMERYFAHVNSCRVVFEAPHRSAGGARQFHLRVETRVPDKELVVSRDPGASGAHFDPLVAVRDAFDAMDRQLEAHGQKARNETKLHPAALQGRILRLFDSHGFAATNDGREIYFHRDAVPEEGFDGLSEGDALELTLVHGESPAGPQASTARPIRPMDYMPRRGRRT</sequence>
<dbReference type="SUPFAM" id="SSF50249">
    <property type="entry name" value="Nucleic acid-binding proteins"/>
    <property type="match status" value="1"/>
</dbReference>
<dbReference type="Gene3D" id="3.30.160.100">
    <property type="entry name" value="Ribosome hibernation promotion factor-like"/>
    <property type="match status" value="1"/>
</dbReference>
<dbReference type="AlphaFoldDB" id="A0A501WU41"/>
<dbReference type="InterPro" id="IPR003489">
    <property type="entry name" value="RHF/RaiA"/>
</dbReference>
<proteinExistence type="predicted"/>
<protein>
    <submittedName>
        <fullName evidence="2">HPF/RaiA family ribosome-associated protein</fullName>
    </submittedName>
</protein>
<name>A0A501WU41_9RHOB</name>
<dbReference type="Proteomes" id="UP000319255">
    <property type="component" value="Unassembled WGS sequence"/>
</dbReference>
<gene>
    <name evidence="2" type="ORF">FJM51_08165</name>
</gene>
<evidence type="ECO:0000313" key="3">
    <source>
        <dbReference type="Proteomes" id="UP000319255"/>
    </source>
</evidence>
<dbReference type="OrthoDB" id="9782252at2"/>
<reference evidence="2 3" key="1">
    <citation type="submission" date="2019-06" db="EMBL/GenBank/DDBJ databases">
        <title>A novel bacterium of genus Amaricoccus, isolated from marine sediment.</title>
        <authorList>
            <person name="Huang H."/>
            <person name="Mo K."/>
            <person name="Hu Y."/>
        </authorList>
    </citation>
    <scope>NUCLEOTIDE SEQUENCE [LARGE SCALE GENOMIC DNA]</scope>
    <source>
        <strain evidence="2 3">HB172011</strain>
    </source>
</reference>
<evidence type="ECO:0000313" key="2">
    <source>
        <dbReference type="EMBL" id="TPE51664.1"/>
    </source>
</evidence>
<dbReference type="InterPro" id="IPR036567">
    <property type="entry name" value="RHF-like"/>
</dbReference>
<dbReference type="Gene3D" id="2.40.50.140">
    <property type="entry name" value="Nucleic acid-binding proteins"/>
    <property type="match status" value="1"/>
</dbReference>
<evidence type="ECO:0000256" key="1">
    <source>
        <dbReference type="SAM" id="MobiDB-lite"/>
    </source>
</evidence>
<feature type="region of interest" description="Disordered" evidence="1">
    <location>
        <begin position="181"/>
        <end position="208"/>
    </location>
</feature>
<dbReference type="Pfam" id="PF02482">
    <property type="entry name" value="Ribosomal_S30AE"/>
    <property type="match status" value="1"/>
</dbReference>
<dbReference type="SUPFAM" id="SSF69754">
    <property type="entry name" value="Ribosome binding protein Y (YfiA homologue)"/>
    <property type="match status" value="1"/>
</dbReference>
<accession>A0A501WU41</accession>
<organism evidence="2 3">
    <name type="scientific">Amaricoccus solimangrovi</name>
    <dbReference type="NCBI Taxonomy" id="2589815"/>
    <lineage>
        <taxon>Bacteria</taxon>
        <taxon>Pseudomonadati</taxon>
        <taxon>Pseudomonadota</taxon>
        <taxon>Alphaproteobacteria</taxon>
        <taxon>Rhodobacterales</taxon>
        <taxon>Paracoccaceae</taxon>
        <taxon>Amaricoccus</taxon>
    </lineage>
</organism>
<dbReference type="EMBL" id="VFRP01000006">
    <property type="protein sequence ID" value="TPE51664.1"/>
    <property type="molecule type" value="Genomic_DNA"/>
</dbReference>
<dbReference type="InterPro" id="IPR012340">
    <property type="entry name" value="NA-bd_OB-fold"/>
</dbReference>